<reference evidence="2" key="1">
    <citation type="submission" date="2022-12" db="EMBL/GenBank/DDBJ databases">
        <title>Acinetobacter lactucae: Emerging opportunistic pathogenic species of genus Acinetobacter isolated from immunocompromised patients in clinical settings of India.</title>
        <authorList>
            <person name="Amar A.K."/>
            <person name="Sawant A.R."/>
            <person name="Meera M."/>
            <person name="Tomar A."/>
            <person name="Sistla S."/>
            <person name="Prashanth K."/>
        </authorList>
    </citation>
    <scope>NUCLEOTIDE SEQUENCE</scope>
    <source>
        <strain evidence="2">PKAL1828C</strain>
    </source>
</reference>
<dbReference type="EMBL" id="JALNTG010000025">
    <property type="protein sequence ID" value="MDD9320142.1"/>
    <property type="molecule type" value="Genomic_DNA"/>
</dbReference>
<organism evidence="2 3">
    <name type="scientific">Acinetobacter lactucae</name>
    <dbReference type="NCBI Taxonomy" id="1785128"/>
    <lineage>
        <taxon>Bacteria</taxon>
        <taxon>Pseudomonadati</taxon>
        <taxon>Pseudomonadota</taxon>
        <taxon>Gammaproteobacteria</taxon>
        <taxon>Moraxellales</taxon>
        <taxon>Moraxellaceae</taxon>
        <taxon>Acinetobacter</taxon>
        <taxon>Acinetobacter calcoaceticus/baumannii complex</taxon>
    </lineage>
</organism>
<proteinExistence type="predicted"/>
<evidence type="ECO:0000313" key="3">
    <source>
        <dbReference type="Proteomes" id="UP001150055"/>
    </source>
</evidence>
<feature type="region of interest" description="Disordered" evidence="1">
    <location>
        <begin position="240"/>
        <end position="268"/>
    </location>
</feature>
<evidence type="ECO:0000313" key="2">
    <source>
        <dbReference type="EMBL" id="MDD9320142.1"/>
    </source>
</evidence>
<accession>A0AB35K1P6</accession>
<dbReference type="RefSeq" id="WP_274579041.1">
    <property type="nucleotide sequence ID" value="NZ_JALNTG010000025.1"/>
</dbReference>
<name>A0AB35K1P6_9GAMM</name>
<comment type="caution">
    <text evidence="2">The sequence shown here is derived from an EMBL/GenBank/DDBJ whole genome shotgun (WGS) entry which is preliminary data.</text>
</comment>
<dbReference type="Proteomes" id="UP001150055">
    <property type="component" value="Unassembled WGS sequence"/>
</dbReference>
<sequence length="268" mass="31587">MNEKKKRGRKSKNPVNIYKTKVWVEYLTQTAKVNVNSLEKLIGKFIEDPIDKPYRLRRYQNGSHSPELEYIDLIERIYPGSKAIFEHVLWEVLSSFNYNQDEINVLIQRLEPRVKFELISRVEVNPIKRKPFNEYTVESLTKIGSIDCLVVAILMIQESIFLGSEKLRELALELYAGLTEKIAQNPLFFNIHPELFDYIDKKFKHYIFLAPNIRLSAVIFWQSYRDNLWSEEMKQKSEILEASKKVTPNKETSPKTRIESSETPSYFD</sequence>
<dbReference type="AlphaFoldDB" id="A0AB35K1P6"/>
<evidence type="ECO:0000256" key="1">
    <source>
        <dbReference type="SAM" id="MobiDB-lite"/>
    </source>
</evidence>
<protein>
    <submittedName>
        <fullName evidence="2">Uncharacterized protein</fullName>
    </submittedName>
</protein>
<gene>
    <name evidence="2" type="ORF">M0O54_08395</name>
</gene>